<keyword evidence="1" id="KW-0732">Signal</keyword>
<sequence length="220" mass="24258" precursor="true">MRFIRLLPLLALSLSFLGARASAELKWDHPVQTFHRVPEDKEIDAHFPFKNVGATPVTIKTVRTSCGCTTAHLEKKTYAPGETGEVVLHFTFGDRKGAYRKSATVTIDDKAIEPYVIGLIIDIHDPVTMTPALVYWKKGDPTEARNVQFTVEAGQPVHIKSVTSSNPRLAAKLETTKAGEQYAISVTPTDTAQKESAEISIQTDFPSDAPRAYTIHARIK</sequence>
<evidence type="ECO:0008006" key="4">
    <source>
        <dbReference type="Google" id="ProtNLM"/>
    </source>
</evidence>
<evidence type="ECO:0000256" key="1">
    <source>
        <dbReference type="SAM" id="SignalP"/>
    </source>
</evidence>
<proteinExistence type="predicted"/>
<evidence type="ECO:0000313" key="2">
    <source>
        <dbReference type="EMBL" id="EDY22451.1"/>
    </source>
</evidence>
<organism evidence="2 3">
    <name type="scientific">Chthoniobacter flavus Ellin428</name>
    <dbReference type="NCBI Taxonomy" id="497964"/>
    <lineage>
        <taxon>Bacteria</taxon>
        <taxon>Pseudomonadati</taxon>
        <taxon>Verrucomicrobiota</taxon>
        <taxon>Spartobacteria</taxon>
        <taxon>Chthoniobacterales</taxon>
        <taxon>Chthoniobacteraceae</taxon>
        <taxon>Chthoniobacter</taxon>
    </lineage>
</organism>
<accession>B4CV63</accession>
<feature type="signal peptide" evidence="1">
    <location>
        <begin position="1"/>
        <end position="21"/>
    </location>
</feature>
<dbReference type="Gene3D" id="2.60.40.10">
    <property type="entry name" value="Immunoglobulins"/>
    <property type="match status" value="1"/>
</dbReference>
<dbReference type="InterPro" id="IPR013783">
    <property type="entry name" value="Ig-like_fold"/>
</dbReference>
<evidence type="ECO:0000313" key="3">
    <source>
        <dbReference type="Proteomes" id="UP000005824"/>
    </source>
</evidence>
<name>B4CV63_9BACT</name>
<dbReference type="PANTHER" id="PTHR37833:SF1">
    <property type="entry name" value="SIGNAL PEPTIDE PROTEIN"/>
    <property type="match status" value="1"/>
</dbReference>
<dbReference type="Proteomes" id="UP000005824">
    <property type="component" value="Unassembled WGS sequence"/>
</dbReference>
<dbReference type="Pfam" id="PF07610">
    <property type="entry name" value="DUF1573"/>
    <property type="match status" value="1"/>
</dbReference>
<protein>
    <recommendedName>
        <fullName evidence="4">DUF1573 domain-containing protein</fullName>
    </recommendedName>
</protein>
<dbReference type="STRING" id="497964.CfE428DRAFT_0576"/>
<dbReference type="InterPro" id="IPR011467">
    <property type="entry name" value="DUF1573"/>
</dbReference>
<dbReference type="eggNOG" id="COG2010">
    <property type="taxonomic scope" value="Bacteria"/>
</dbReference>
<dbReference type="PANTHER" id="PTHR37833">
    <property type="entry name" value="LIPOPROTEIN-RELATED"/>
    <property type="match status" value="1"/>
</dbReference>
<dbReference type="RefSeq" id="WP_006977903.1">
    <property type="nucleotide sequence ID" value="NZ_ABVL01000001.1"/>
</dbReference>
<gene>
    <name evidence="2" type="ORF">CfE428DRAFT_0576</name>
</gene>
<comment type="caution">
    <text evidence="2">The sequence shown here is derived from an EMBL/GenBank/DDBJ whole genome shotgun (WGS) entry which is preliminary data.</text>
</comment>
<reference evidence="2 3" key="1">
    <citation type="journal article" date="2011" name="J. Bacteriol.">
        <title>Genome sequence of Chthoniobacter flavus Ellin428, an aerobic heterotrophic soil bacterium.</title>
        <authorList>
            <person name="Kant R."/>
            <person name="van Passel M.W."/>
            <person name="Palva A."/>
            <person name="Lucas S."/>
            <person name="Lapidus A."/>
            <person name="Glavina Del Rio T."/>
            <person name="Dalin E."/>
            <person name="Tice H."/>
            <person name="Bruce D."/>
            <person name="Goodwin L."/>
            <person name="Pitluck S."/>
            <person name="Larimer F.W."/>
            <person name="Land M.L."/>
            <person name="Hauser L."/>
            <person name="Sangwan P."/>
            <person name="de Vos W.M."/>
            <person name="Janssen P.H."/>
            <person name="Smidt H."/>
        </authorList>
    </citation>
    <scope>NUCLEOTIDE SEQUENCE [LARGE SCALE GENOMIC DNA]</scope>
    <source>
        <strain evidence="2 3">Ellin428</strain>
    </source>
</reference>
<keyword evidence="3" id="KW-1185">Reference proteome</keyword>
<dbReference type="AlphaFoldDB" id="B4CV63"/>
<dbReference type="EMBL" id="ABVL01000001">
    <property type="protein sequence ID" value="EDY22451.1"/>
    <property type="molecule type" value="Genomic_DNA"/>
</dbReference>
<dbReference type="InParanoid" id="B4CV63"/>
<feature type="chain" id="PRO_5002802735" description="DUF1573 domain-containing protein" evidence="1">
    <location>
        <begin position="22"/>
        <end position="220"/>
    </location>
</feature>